<keyword evidence="1" id="KW-0413">Isomerase</keyword>
<comment type="caution">
    <text evidence="3">The sequence shown here is derived from an EMBL/GenBank/DDBJ whole genome shotgun (WGS) entry which is preliminary data.</text>
</comment>
<dbReference type="Gene3D" id="3.40.50.2000">
    <property type="entry name" value="Glycogen Phosphorylase B"/>
    <property type="match status" value="1"/>
</dbReference>
<organism evidence="3 4">
    <name type="scientific">Candidatus Magasanikbacteria bacterium CG10_big_fil_rev_8_21_14_0_10_38_6</name>
    <dbReference type="NCBI Taxonomy" id="1974647"/>
    <lineage>
        <taxon>Bacteria</taxon>
        <taxon>Candidatus Magasanikiibacteriota</taxon>
    </lineage>
</organism>
<reference evidence="4" key="1">
    <citation type="submission" date="2017-09" db="EMBL/GenBank/DDBJ databases">
        <title>Depth-based differentiation of microbial function through sediment-hosted aquifers and enrichment of novel symbionts in the deep terrestrial subsurface.</title>
        <authorList>
            <person name="Probst A.J."/>
            <person name="Ladd B."/>
            <person name="Jarett J.K."/>
            <person name="Geller-Mcgrath D.E."/>
            <person name="Sieber C.M.K."/>
            <person name="Emerson J.B."/>
            <person name="Anantharaman K."/>
            <person name="Thomas B.C."/>
            <person name="Malmstrom R."/>
            <person name="Stieglmeier M."/>
            <person name="Klingl A."/>
            <person name="Woyke T."/>
            <person name="Ryan C.M."/>
            <person name="Banfield J.F."/>
        </authorList>
    </citation>
    <scope>NUCLEOTIDE SEQUENCE [LARGE SCALE GENOMIC DNA]</scope>
</reference>
<proteinExistence type="inferred from homology"/>
<dbReference type="GO" id="GO:0016853">
    <property type="term" value="F:isomerase activity"/>
    <property type="evidence" value="ECO:0007669"/>
    <property type="project" value="UniProtKB-KW"/>
</dbReference>
<dbReference type="Proteomes" id="UP000228528">
    <property type="component" value="Unassembled WGS sequence"/>
</dbReference>
<comment type="similarity">
    <text evidence="1">Belongs to the UDP-N-acetylglucosamine 2-epimerase family.</text>
</comment>
<protein>
    <recommendedName>
        <fullName evidence="2">UDP-N-acetylglucosamine 2-epimerase domain-containing protein</fullName>
    </recommendedName>
</protein>
<evidence type="ECO:0000313" key="3">
    <source>
        <dbReference type="EMBL" id="PIR77828.1"/>
    </source>
</evidence>
<evidence type="ECO:0000313" key="4">
    <source>
        <dbReference type="Proteomes" id="UP000228528"/>
    </source>
</evidence>
<dbReference type="PANTHER" id="PTHR43174">
    <property type="entry name" value="UDP-N-ACETYLGLUCOSAMINE 2-EPIMERASE"/>
    <property type="match status" value="1"/>
</dbReference>
<gene>
    <name evidence="3" type="ORF">COU30_00370</name>
</gene>
<feature type="domain" description="UDP-N-acetylglucosamine 2-epimerase" evidence="2">
    <location>
        <begin position="24"/>
        <end position="254"/>
    </location>
</feature>
<dbReference type="InterPro" id="IPR003331">
    <property type="entry name" value="UDP_GlcNAc_Epimerase_2_dom"/>
</dbReference>
<accession>A0A2M6P2B7</accession>
<evidence type="ECO:0000256" key="1">
    <source>
        <dbReference type="RuleBase" id="RU003513"/>
    </source>
</evidence>
<dbReference type="Pfam" id="PF02350">
    <property type="entry name" value="Epimerase_2"/>
    <property type="match status" value="1"/>
</dbReference>
<feature type="non-terminal residue" evidence="3">
    <location>
        <position position="263"/>
    </location>
</feature>
<dbReference type="AlphaFoldDB" id="A0A2M6P2B7"/>
<dbReference type="InterPro" id="IPR029767">
    <property type="entry name" value="WecB-like"/>
</dbReference>
<dbReference type="SUPFAM" id="SSF53756">
    <property type="entry name" value="UDP-Glycosyltransferase/glycogen phosphorylase"/>
    <property type="match status" value="1"/>
</dbReference>
<dbReference type="EMBL" id="PFBW01000017">
    <property type="protein sequence ID" value="PIR77828.1"/>
    <property type="molecule type" value="Genomic_DNA"/>
</dbReference>
<sequence length="263" mass="29255">MKKVAVLSGKRGGFGAMIGLMEMIQNDPLMELQLIVTDMHLSNIFGYTAKEVERFFPISYKVVFGQKDDSAVERGRALGLFVSRMVDVLSEARPDILITLGDRGEVLSATIAAMELNIPVAHILGGDVAGNRDGNRIHAITKLSHLHFPSSADSADRILKLGEESHRVHTVGATYIDFVMQGRFTNNRDVRRMYAIGEEEPYAICIQHPMTLKECASYDEALSVYGALRDYGIRTLVIYPCSDQGYQGTLRALDEFRTVPYFS</sequence>
<evidence type="ECO:0000259" key="2">
    <source>
        <dbReference type="Pfam" id="PF02350"/>
    </source>
</evidence>
<dbReference type="PANTHER" id="PTHR43174:SF3">
    <property type="entry name" value="UDP-N-ACETYLGLUCOSAMINE 2-EPIMERASE"/>
    <property type="match status" value="1"/>
</dbReference>
<name>A0A2M6P2B7_9BACT</name>